<feature type="domain" description="SAM-dependent MTase RsmB/NOP-type" evidence="12">
    <location>
        <begin position="98"/>
        <end position="519"/>
    </location>
</feature>
<dbReference type="Pfam" id="PF25376">
    <property type="entry name" value="Pre-PUA_NSUN2"/>
    <property type="match status" value="1"/>
</dbReference>
<protein>
    <recommendedName>
        <fullName evidence="12">SAM-dependent MTase RsmB/NOP-type domain-containing protein</fullName>
    </recommendedName>
</protein>
<dbReference type="GO" id="GO:0005634">
    <property type="term" value="C:nucleus"/>
    <property type="evidence" value="ECO:0007669"/>
    <property type="project" value="UniProtKB-SubCell"/>
</dbReference>
<dbReference type="PRINTS" id="PR02011">
    <property type="entry name" value="RCMTNCL1"/>
</dbReference>
<dbReference type="InterPro" id="IPR029063">
    <property type="entry name" value="SAM-dependent_MTases_sf"/>
</dbReference>
<comment type="similarity">
    <text evidence="2 10">Belongs to the class I-like SAM-binding methyltransferase superfamily. RsmB/NOP family.</text>
</comment>
<evidence type="ECO:0000256" key="1">
    <source>
        <dbReference type="ARBA" id="ARBA00004123"/>
    </source>
</evidence>
<keyword evidence="9" id="KW-0539">Nucleus</keyword>
<dbReference type="GO" id="GO:0030488">
    <property type="term" value="P:tRNA methylation"/>
    <property type="evidence" value="ECO:0007669"/>
    <property type="project" value="UniProtKB-ARBA"/>
</dbReference>
<dbReference type="KEGG" id="obr:102704358"/>
<accession>J3MTY3</accession>
<dbReference type="EnsemblPlants" id="OB08G25640.1">
    <property type="protein sequence ID" value="OB08G25640.1"/>
    <property type="gene ID" value="OB08G25640"/>
</dbReference>
<proteinExistence type="inferred from homology"/>
<feature type="active site" description="Nucleophile" evidence="10">
    <location>
        <position position="362"/>
    </location>
</feature>
<keyword evidence="7" id="KW-0819">tRNA processing</keyword>
<keyword evidence="3" id="KW-0820">tRNA-binding</keyword>
<dbReference type="InterPro" id="IPR049560">
    <property type="entry name" value="MeTrfase_RsmB-F_NOP2_cat"/>
</dbReference>
<dbReference type="InterPro" id="IPR001678">
    <property type="entry name" value="MeTrfase_RsmB-F_NOP2_dom"/>
</dbReference>
<evidence type="ECO:0000256" key="4">
    <source>
        <dbReference type="ARBA" id="ARBA00022603"/>
    </source>
</evidence>
<evidence type="ECO:0000256" key="6">
    <source>
        <dbReference type="ARBA" id="ARBA00022691"/>
    </source>
</evidence>
<keyword evidence="14" id="KW-1185">Reference proteome</keyword>
<name>J3MTY3_ORYBR</name>
<dbReference type="eggNOG" id="KOG2198">
    <property type="taxonomic scope" value="Eukaryota"/>
</dbReference>
<dbReference type="InterPro" id="IPR023267">
    <property type="entry name" value="RCMT"/>
</dbReference>
<evidence type="ECO:0000313" key="13">
    <source>
        <dbReference type="EnsemblPlants" id="OB08G25640.1"/>
    </source>
</evidence>
<dbReference type="InterPro" id="IPR023270">
    <property type="entry name" value="RCMT_NCL1"/>
</dbReference>
<keyword evidence="4 10" id="KW-0489">Methyltransferase</keyword>
<dbReference type="PROSITE" id="PS01153">
    <property type="entry name" value="NOL1_NOP2_SUN"/>
    <property type="match status" value="1"/>
</dbReference>
<feature type="binding site" evidence="10">
    <location>
        <position position="248"/>
    </location>
    <ligand>
        <name>S-adenosyl-L-methionine</name>
        <dbReference type="ChEBI" id="CHEBI:59789"/>
    </ligand>
</feature>
<dbReference type="FunFam" id="3.40.50.150:FF:000153">
    <property type="entry name" value="S-adenosyl-L-methionine-dependent methyltransferase superfamily protein"/>
    <property type="match status" value="1"/>
</dbReference>
<dbReference type="RefSeq" id="XP_006660230.1">
    <property type="nucleotide sequence ID" value="XM_006660167.3"/>
</dbReference>
<dbReference type="HOGENOM" id="CLU_005316_4_3_1"/>
<feature type="binding site" evidence="10">
    <location>
        <position position="309"/>
    </location>
    <ligand>
        <name>S-adenosyl-L-methionine</name>
        <dbReference type="ChEBI" id="CHEBI:59789"/>
    </ligand>
</feature>
<dbReference type="InterPro" id="IPR057286">
    <property type="entry name" value="PUA_NSUN2"/>
</dbReference>
<comment type="subcellular location">
    <subcellularLocation>
        <location evidence="1">Nucleus</location>
    </subcellularLocation>
</comment>
<dbReference type="OrthoDB" id="6093671at2759"/>
<dbReference type="PANTHER" id="PTHR22808">
    <property type="entry name" value="NCL1 YEAST -RELATED NOL1/NOP2/FMU SUN DOMAIN-CONTAINING"/>
    <property type="match status" value="1"/>
</dbReference>
<feature type="region of interest" description="Disordered" evidence="11">
    <location>
        <begin position="52"/>
        <end position="74"/>
    </location>
</feature>
<dbReference type="InterPro" id="IPR057285">
    <property type="entry name" value="Pre-PUA_NSUN2"/>
</dbReference>
<dbReference type="GeneID" id="102704358"/>
<reference evidence="13" key="2">
    <citation type="submission" date="2013-04" db="UniProtKB">
        <authorList>
            <consortium name="EnsemblPlants"/>
        </authorList>
    </citation>
    <scope>IDENTIFICATION</scope>
</reference>
<dbReference type="Proteomes" id="UP000006038">
    <property type="component" value="Chromosome 8"/>
</dbReference>
<dbReference type="OMA" id="YRTVNFA"/>
<dbReference type="InterPro" id="IPR018314">
    <property type="entry name" value="RsmB/NOL1/NOP2-like_CS"/>
</dbReference>
<dbReference type="Pfam" id="PF25378">
    <property type="entry name" value="PUA_NSUN2"/>
    <property type="match status" value="1"/>
</dbReference>
<evidence type="ECO:0000313" key="14">
    <source>
        <dbReference type="Proteomes" id="UP000006038"/>
    </source>
</evidence>
<comment type="caution">
    <text evidence="10">Lacks conserved residue(s) required for the propagation of feature annotation.</text>
</comment>
<keyword evidence="6 10" id="KW-0949">S-adenosyl-L-methionine</keyword>
<evidence type="ECO:0000256" key="2">
    <source>
        <dbReference type="ARBA" id="ARBA00007494"/>
    </source>
</evidence>
<evidence type="ECO:0000256" key="7">
    <source>
        <dbReference type="ARBA" id="ARBA00022694"/>
    </source>
</evidence>
<dbReference type="PRINTS" id="PR02008">
    <property type="entry name" value="RCMTFAMILY"/>
</dbReference>
<dbReference type="GO" id="GO:0016428">
    <property type="term" value="F:tRNA (cytidine-5-)-methyltransferase activity"/>
    <property type="evidence" value="ECO:0007669"/>
    <property type="project" value="InterPro"/>
</dbReference>
<evidence type="ECO:0000256" key="3">
    <source>
        <dbReference type="ARBA" id="ARBA00022555"/>
    </source>
</evidence>
<evidence type="ECO:0000256" key="11">
    <source>
        <dbReference type="SAM" id="MobiDB-lite"/>
    </source>
</evidence>
<dbReference type="Gramene" id="OB08G25640.1">
    <property type="protein sequence ID" value="OB08G25640.1"/>
    <property type="gene ID" value="OB08G25640"/>
</dbReference>
<dbReference type="PROSITE" id="PS51686">
    <property type="entry name" value="SAM_MT_RSMB_NOP"/>
    <property type="match status" value="1"/>
</dbReference>
<evidence type="ECO:0000256" key="10">
    <source>
        <dbReference type="PROSITE-ProRule" id="PRU01023"/>
    </source>
</evidence>
<keyword evidence="8 10" id="KW-0694">RNA-binding</keyword>
<dbReference type="Gene3D" id="3.40.50.150">
    <property type="entry name" value="Vaccinia Virus protein VP39"/>
    <property type="match status" value="1"/>
</dbReference>
<dbReference type="PANTHER" id="PTHR22808:SF14">
    <property type="entry name" value="OS08G0484400 PROTEIN"/>
    <property type="match status" value="1"/>
</dbReference>
<reference evidence="13" key="1">
    <citation type="journal article" date="2013" name="Nat. Commun.">
        <title>Whole-genome sequencing of Oryza brachyantha reveals mechanisms underlying Oryza genome evolution.</title>
        <authorList>
            <person name="Chen J."/>
            <person name="Huang Q."/>
            <person name="Gao D."/>
            <person name="Wang J."/>
            <person name="Lang Y."/>
            <person name="Liu T."/>
            <person name="Li B."/>
            <person name="Bai Z."/>
            <person name="Luis Goicoechea J."/>
            <person name="Liang C."/>
            <person name="Chen C."/>
            <person name="Zhang W."/>
            <person name="Sun S."/>
            <person name="Liao Y."/>
            <person name="Zhang X."/>
            <person name="Yang L."/>
            <person name="Song C."/>
            <person name="Wang M."/>
            <person name="Shi J."/>
            <person name="Liu G."/>
            <person name="Liu J."/>
            <person name="Zhou H."/>
            <person name="Zhou W."/>
            <person name="Yu Q."/>
            <person name="An N."/>
            <person name="Chen Y."/>
            <person name="Cai Q."/>
            <person name="Wang B."/>
            <person name="Liu B."/>
            <person name="Min J."/>
            <person name="Huang Y."/>
            <person name="Wu H."/>
            <person name="Li Z."/>
            <person name="Zhang Y."/>
            <person name="Yin Y."/>
            <person name="Song W."/>
            <person name="Jiang J."/>
            <person name="Jackson S.A."/>
            <person name="Wing R.A."/>
            <person name="Wang J."/>
            <person name="Chen M."/>
        </authorList>
    </citation>
    <scope>NUCLEOTIDE SEQUENCE [LARGE SCALE GENOMIC DNA]</scope>
    <source>
        <strain evidence="13">cv. IRGC 101232</strain>
    </source>
</reference>
<dbReference type="AlphaFoldDB" id="J3MTY3"/>
<organism evidence="13">
    <name type="scientific">Oryza brachyantha</name>
    <name type="common">malo sina</name>
    <dbReference type="NCBI Taxonomy" id="4533"/>
    <lineage>
        <taxon>Eukaryota</taxon>
        <taxon>Viridiplantae</taxon>
        <taxon>Streptophyta</taxon>
        <taxon>Embryophyta</taxon>
        <taxon>Tracheophyta</taxon>
        <taxon>Spermatophyta</taxon>
        <taxon>Magnoliopsida</taxon>
        <taxon>Liliopsida</taxon>
        <taxon>Poales</taxon>
        <taxon>Poaceae</taxon>
        <taxon>BOP clade</taxon>
        <taxon>Oryzoideae</taxon>
        <taxon>Oryzeae</taxon>
        <taxon>Oryzinae</taxon>
        <taxon>Oryza</taxon>
    </lineage>
</organism>
<evidence type="ECO:0000259" key="12">
    <source>
        <dbReference type="PROSITE" id="PS51686"/>
    </source>
</evidence>
<dbReference type="Pfam" id="PF01189">
    <property type="entry name" value="Methyltr_RsmB-F"/>
    <property type="match status" value="1"/>
</dbReference>
<evidence type="ECO:0000256" key="8">
    <source>
        <dbReference type="ARBA" id="ARBA00022884"/>
    </source>
</evidence>
<gene>
    <name evidence="13" type="primary">LOC102704358</name>
</gene>
<feature type="binding site" evidence="10">
    <location>
        <begin position="216"/>
        <end position="222"/>
    </location>
    <ligand>
        <name>S-adenosyl-L-methionine</name>
        <dbReference type="ChEBI" id="CHEBI:59789"/>
    </ligand>
</feature>
<dbReference type="STRING" id="4533.J3MTY3"/>
<evidence type="ECO:0000256" key="9">
    <source>
        <dbReference type="ARBA" id="ARBA00023242"/>
    </source>
</evidence>
<keyword evidence="5 10" id="KW-0808">Transferase</keyword>
<evidence type="ECO:0000256" key="5">
    <source>
        <dbReference type="ARBA" id="ARBA00022679"/>
    </source>
</evidence>
<sequence length="842" mass="95180">MIASRTPVSLHNLLVAGGHRRRCVGGGCGSRKRGRVQRRHLTQALESLWRHTPRPAPPAAVARGEANPSWKPPPLENPAFEEYYKEQRIVREEEWGDFISVLRNPLPATFRINASSQFCKDICSKLENDFKRYLESEVSDEYGEDAAKPLPWYPGNLAWHLNFSRKQLRKNQALESFHEFLKHESEVGNITRQEAVSMVPPLFLNIQPDHHILDMCAAPGSKTFQLLEMIHQSKEPSLLPTALVVANDANAQRCDLLIHNTKRMCTANLVVTNHEAQNFPDCCLANDPSEIYRNDCKPQRLEFDRVLCDVPCSGDGTIRKGHDMWRKWNSGMGNALHLLQVDISMRGIALLKVGGRMVYSTCSMNPVENEAVIAELLRRSGTSIELLDVSNELPELVRRPGLSTWKVKDRGSWFHNHEDIPYDRKNVILPSMFPSSEGQSMCENIEVNTDSNRSFSRNFNSEKTSQVCYTNGVSNSNSTKHFDSTSNSMSSNFPLHRCMRIVPHDQDTGAFFIAVIRKLSPLNEGQKEEVTKTEHILSTDRALNFHEESQSETVPPGKTAMHQQKIGFEVLDDDEPLEDQKKICIDGCTSKDNLSKVSLVSGDVKNDQAESGNKMKLQGQCKWIGVDPVLFFKDVTVIKSIVSFFGINISFPLEGHLVTRSADTDNARRIYYVSKSVQKILQLNVQVGEQLKIASIGLKMFERHRSKDGCPCAYRLSYEGLPLLLPYITKRILCASPNDFLRLLQYRTVNFAHFIDARFGEEAASLLPGCCVVILHEGHQHLDLDSITMDPTTIAIVCWRGKATLNAMVSPPDRKELVERITHRFGFKAFKVEEDENPQQED</sequence>
<dbReference type="GO" id="GO:0000049">
    <property type="term" value="F:tRNA binding"/>
    <property type="evidence" value="ECO:0007669"/>
    <property type="project" value="UniProtKB-KW"/>
</dbReference>
<dbReference type="SUPFAM" id="SSF53335">
    <property type="entry name" value="S-adenosyl-L-methionine-dependent methyltransferases"/>
    <property type="match status" value="1"/>
</dbReference>